<keyword evidence="4" id="KW-1185">Reference proteome</keyword>
<feature type="region of interest" description="Disordered" evidence="1">
    <location>
        <begin position="56"/>
        <end position="76"/>
    </location>
</feature>
<comment type="caution">
    <text evidence="3">The sequence shown here is derived from an EMBL/GenBank/DDBJ whole genome shotgun (WGS) entry which is preliminary data.</text>
</comment>
<dbReference type="Gene3D" id="1.10.10.60">
    <property type="entry name" value="Homeodomain-like"/>
    <property type="match status" value="1"/>
</dbReference>
<proteinExistence type="predicted"/>
<sequence>MDDDGEIESMPAKRKSYTAKFKLAAVKYAEDYGNRAAGRHFDVTEKMVRTWRQSTAKLQAMKSDKKADRGKKARWPDLEGRLHSWILKQRAQAPGLDDDDSSSSSDFEEKTEEVPASLPPELAELFQSTSEDEDFEGFEE</sequence>
<gene>
    <name evidence="3" type="ORF">HPB51_005190</name>
</gene>
<evidence type="ECO:0000313" key="3">
    <source>
        <dbReference type="EMBL" id="KAH8020823.1"/>
    </source>
</evidence>
<name>A0A9J6DFC1_RHIMP</name>
<feature type="region of interest" description="Disordered" evidence="1">
    <location>
        <begin position="90"/>
        <end position="140"/>
    </location>
</feature>
<reference evidence="3" key="2">
    <citation type="submission" date="2021-09" db="EMBL/GenBank/DDBJ databases">
        <authorList>
            <person name="Jia N."/>
            <person name="Wang J."/>
            <person name="Shi W."/>
            <person name="Du L."/>
            <person name="Sun Y."/>
            <person name="Zhan W."/>
            <person name="Jiang J."/>
            <person name="Wang Q."/>
            <person name="Zhang B."/>
            <person name="Ji P."/>
            <person name="Sakyi L.B."/>
            <person name="Cui X."/>
            <person name="Yuan T."/>
            <person name="Jiang B."/>
            <person name="Yang W."/>
            <person name="Lam T.T.-Y."/>
            <person name="Chang Q."/>
            <person name="Ding S."/>
            <person name="Wang X."/>
            <person name="Zhu J."/>
            <person name="Ruan X."/>
            <person name="Zhao L."/>
            <person name="Wei J."/>
            <person name="Que T."/>
            <person name="Du C."/>
            <person name="Cheng J."/>
            <person name="Dai P."/>
            <person name="Han X."/>
            <person name="Huang E."/>
            <person name="Gao Y."/>
            <person name="Liu J."/>
            <person name="Shao H."/>
            <person name="Ye R."/>
            <person name="Li L."/>
            <person name="Wei W."/>
            <person name="Wang X."/>
            <person name="Wang C."/>
            <person name="Huo Q."/>
            <person name="Li W."/>
            <person name="Guo W."/>
            <person name="Chen H."/>
            <person name="Chen S."/>
            <person name="Zhou L."/>
            <person name="Zhou L."/>
            <person name="Ni X."/>
            <person name="Tian J."/>
            <person name="Zhou Y."/>
            <person name="Sheng Y."/>
            <person name="Liu T."/>
            <person name="Pan Y."/>
            <person name="Xia L."/>
            <person name="Li J."/>
            <person name="Zhao F."/>
            <person name="Cao W."/>
        </authorList>
    </citation>
    <scope>NUCLEOTIDE SEQUENCE</scope>
    <source>
        <strain evidence="3">Rmic-2018</strain>
        <tissue evidence="3">Larvae</tissue>
    </source>
</reference>
<protein>
    <recommendedName>
        <fullName evidence="2">Brinker DNA-binding domain-containing protein</fullName>
    </recommendedName>
</protein>
<dbReference type="Proteomes" id="UP000821866">
    <property type="component" value="Chromosome 7"/>
</dbReference>
<dbReference type="PANTHER" id="PTHR33215">
    <property type="entry name" value="PROTEIN DISTAL ANTENNA"/>
    <property type="match status" value="1"/>
</dbReference>
<evidence type="ECO:0000259" key="2">
    <source>
        <dbReference type="Pfam" id="PF09607"/>
    </source>
</evidence>
<organism evidence="3 4">
    <name type="scientific">Rhipicephalus microplus</name>
    <name type="common">Cattle tick</name>
    <name type="synonym">Boophilus microplus</name>
    <dbReference type="NCBI Taxonomy" id="6941"/>
    <lineage>
        <taxon>Eukaryota</taxon>
        <taxon>Metazoa</taxon>
        <taxon>Ecdysozoa</taxon>
        <taxon>Arthropoda</taxon>
        <taxon>Chelicerata</taxon>
        <taxon>Arachnida</taxon>
        <taxon>Acari</taxon>
        <taxon>Parasitiformes</taxon>
        <taxon>Ixodida</taxon>
        <taxon>Ixodoidea</taxon>
        <taxon>Ixodidae</taxon>
        <taxon>Rhipicephalinae</taxon>
        <taxon>Rhipicephalus</taxon>
        <taxon>Boophilus</taxon>
    </lineage>
</organism>
<dbReference type="EMBL" id="JABSTU010000009">
    <property type="protein sequence ID" value="KAH8020823.1"/>
    <property type="molecule type" value="Genomic_DNA"/>
</dbReference>
<dbReference type="InterPro" id="IPR051839">
    <property type="entry name" value="RD_transcriptional_regulator"/>
</dbReference>
<dbReference type="AlphaFoldDB" id="A0A9J6DFC1"/>
<feature type="compositionally biased region" description="Acidic residues" evidence="1">
    <location>
        <begin position="130"/>
        <end position="140"/>
    </location>
</feature>
<evidence type="ECO:0000256" key="1">
    <source>
        <dbReference type="SAM" id="MobiDB-lite"/>
    </source>
</evidence>
<evidence type="ECO:0000313" key="4">
    <source>
        <dbReference type="Proteomes" id="UP000821866"/>
    </source>
</evidence>
<dbReference type="InterPro" id="IPR018586">
    <property type="entry name" value="Brinker_DNA-bd"/>
</dbReference>
<dbReference type="Pfam" id="PF09607">
    <property type="entry name" value="BrkDBD"/>
    <property type="match status" value="1"/>
</dbReference>
<reference evidence="3" key="1">
    <citation type="journal article" date="2020" name="Cell">
        <title>Large-Scale Comparative Analyses of Tick Genomes Elucidate Their Genetic Diversity and Vector Capacities.</title>
        <authorList>
            <consortium name="Tick Genome and Microbiome Consortium (TIGMIC)"/>
            <person name="Jia N."/>
            <person name="Wang J."/>
            <person name="Shi W."/>
            <person name="Du L."/>
            <person name="Sun Y."/>
            <person name="Zhan W."/>
            <person name="Jiang J.F."/>
            <person name="Wang Q."/>
            <person name="Zhang B."/>
            <person name="Ji P."/>
            <person name="Bell-Sakyi L."/>
            <person name="Cui X.M."/>
            <person name="Yuan T.T."/>
            <person name="Jiang B.G."/>
            <person name="Yang W.F."/>
            <person name="Lam T.T."/>
            <person name="Chang Q.C."/>
            <person name="Ding S.J."/>
            <person name="Wang X.J."/>
            <person name="Zhu J.G."/>
            <person name="Ruan X.D."/>
            <person name="Zhao L."/>
            <person name="Wei J.T."/>
            <person name="Ye R.Z."/>
            <person name="Que T.C."/>
            <person name="Du C.H."/>
            <person name="Zhou Y.H."/>
            <person name="Cheng J.X."/>
            <person name="Dai P.F."/>
            <person name="Guo W.B."/>
            <person name="Han X.H."/>
            <person name="Huang E.J."/>
            <person name="Li L.F."/>
            <person name="Wei W."/>
            <person name="Gao Y.C."/>
            <person name="Liu J.Z."/>
            <person name="Shao H.Z."/>
            <person name="Wang X."/>
            <person name="Wang C.C."/>
            <person name="Yang T.C."/>
            <person name="Huo Q.B."/>
            <person name="Li W."/>
            <person name="Chen H.Y."/>
            <person name="Chen S.E."/>
            <person name="Zhou L.G."/>
            <person name="Ni X.B."/>
            <person name="Tian J.H."/>
            <person name="Sheng Y."/>
            <person name="Liu T."/>
            <person name="Pan Y.S."/>
            <person name="Xia L.Y."/>
            <person name="Li J."/>
            <person name="Zhao F."/>
            <person name="Cao W.C."/>
        </authorList>
    </citation>
    <scope>NUCLEOTIDE SEQUENCE</scope>
    <source>
        <strain evidence="3">Rmic-2018</strain>
    </source>
</reference>
<dbReference type="PANTHER" id="PTHR33215:SF13">
    <property type="entry name" value="PROTEIN DISTAL ANTENNA"/>
    <property type="match status" value="1"/>
</dbReference>
<accession>A0A9J6DFC1</accession>
<feature type="domain" description="Brinker DNA-binding" evidence="2">
    <location>
        <begin position="14"/>
        <end position="60"/>
    </location>
</feature>